<proteinExistence type="predicted"/>
<name>A0ABY5JJ50_9FIRM</name>
<evidence type="ECO:0000313" key="3">
    <source>
        <dbReference type="Proteomes" id="UP001058016"/>
    </source>
</evidence>
<dbReference type="Proteomes" id="UP001058016">
    <property type="component" value="Chromosome"/>
</dbReference>
<evidence type="ECO:0000313" key="2">
    <source>
        <dbReference type="EMBL" id="UUF06721.1"/>
    </source>
</evidence>
<reference evidence="2 3" key="1">
    <citation type="submission" date="2021-03" db="EMBL/GenBank/DDBJ databases">
        <title>Comparative Genomics and Metabolomics in the genus Turicibacter.</title>
        <authorList>
            <person name="Maki J."/>
            <person name="Looft T."/>
        </authorList>
    </citation>
    <scope>NUCLEOTIDE SEQUENCE [LARGE SCALE GENOMIC DNA]</scope>
    <source>
        <strain evidence="2 3">MMM721</strain>
    </source>
</reference>
<dbReference type="EMBL" id="CP071249">
    <property type="protein sequence ID" value="UUF06721.1"/>
    <property type="molecule type" value="Genomic_DNA"/>
</dbReference>
<protein>
    <submittedName>
        <fullName evidence="2">Uncharacterized protein</fullName>
    </submittedName>
</protein>
<keyword evidence="3" id="KW-1185">Reference proteome</keyword>
<evidence type="ECO:0000256" key="1">
    <source>
        <dbReference type="SAM" id="Coils"/>
    </source>
</evidence>
<accession>A0ABY5JJ50</accession>
<organism evidence="2 3">
    <name type="scientific">Turicibacter bilis</name>
    <dbReference type="NCBI Taxonomy" id="2735723"/>
    <lineage>
        <taxon>Bacteria</taxon>
        <taxon>Bacillati</taxon>
        <taxon>Bacillota</taxon>
        <taxon>Erysipelotrichia</taxon>
        <taxon>Erysipelotrichales</taxon>
        <taxon>Turicibacteraceae</taxon>
        <taxon>Turicibacter</taxon>
    </lineage>
</organism>
<dbReference type="RefSeq" id="WP_212725650.1">
    <property type="nucleotide sequence ID" value="NZ_CP071249.1"/>
</dbReference>
<feature type="coiled-coil region" evidence="1">
    <location>
        <begin position="122"/>
        <end position="156"/>
    </location>
</feature>
<gene>
    <name evidence="2" type="ORF">J0J69_03845</name>
</gene>
<sequence length="177" mass="20364">MEIHDCIKEKIEAIGEDYDSLKPFMQEYLQKIEAIIAEKTQTKEAAINTLKSNSFSVSSISKELGCSRTTLYNHNQLLKRYIEHSMDVFEQDNPFTLNDVLSASKSRLQEQINLMIDRDISIEVLKQEKSELTKLLKEKNKEISRLQARVNELSVQLHQINISGKNNNGQIIPIKSK</sequence>
<keyword evidence="1" id="KW-0175">Coiled coil</keyword>